<evidence type="ECO:0000313" key="1">
    <source>
        <dbReference type="EMBL" id="CKS88595.1"/>
    </source>
</evidence>
<gene>
    <name evidence="1" type="ORF">ERS027646_02628</name>
</gene>
<dbReference type="AlphaFoldDB" id="A0A655AJ75"/>
<name>A0A655AJ75_MYCTX</name>
<sequence length="268" mass="27410">MQHLPKVELADHPGLILLDCEGVGRGRQRDLSVGRPGQHNEIVDDVIGEPQQIRVELAFPNPGAVSGVGDTDAKQRVGVGPVVSGRRGGDPVLGVLPWGGGQHGVGFGGVGSLGGMGGVGRVEVRVELEGVVSVALQGADAQIVVDIVAGAQGVADRVGQQRVGADLDEGVVIGAGMSDGLVEPYRVAHVGCPVLGVEPGAGTQGNAEVGVGGGDDRDGRRLRGEIGQFRTHRRLQCIHGRVVGGHLDVDSGSEAVLLAHLVDELVDQ</sequence>
<dbReference type="Proteomes" id="UP000048948">
    <property type="component" value="Unassembled WGS sequence"/>
</dbReference>
<reference evidence="1 2" key="1">
    <citation type="submission" date="2015-03" db="EMBL/GenBank/DDBJ databases">
        <authorList>
            <consortium name="Pathogen Informatics"/>
        </authorList>
    </citation>
    <scope>NUCLEOTIDE SEQUENCE [LARGE SCALE GENOMIC DNA]</scope>
    <source>
        <strain evidence="1 2">Bir 172</strain>
    </source>
</reference>
<dbReference type="EMBL" id="CNGE01000507">
    <property type="protein sequence ID" value="CKS88595.1"/>
    <property type="molecule type" value="Genomic_DNA"/>
</dbReference>
<protein>
    <submittedName>
        <fullName evidence="1">Uncharacterized protein</fullName>
    </submittedName>
</protein>
<proteinExistence type="predicted"/>
<organism evidence="1 2">
    <name type="scientific">Mycobacterium tuberculosis</name>
    <dbReference type="NCBI Taxonomy" id="1773"/>
    <lineage>
        <taxon>Bacteria</taxon>
        <taxon>Bacillati</taxon>
        <taxon>Actinomycetota</taxon>
        <taxon>Actinomycetes</taxon>
        <taxon>Mycobacteriales</taxon>
        <taxon>Mycobacteriaceae</taxon>
        <taxon>Mycobacterium</taxon>
        <taxon>Mycobacterium tuberculosis complex</taxon>
    </lineage>
</organism>
<evidence type="ECO:0000313" key="2">
    <source>
        <dbReference type="Proteomes" id="UP000048948"/>
    </source>
</evidence>
<accession>A0A655AJ75</accession>